<keyword evidence="3" id="KW-0963">Cytoplasm</keyword>
<evidence type="ECO:0000256" key="7">
    <source>
        <dbReference type="ARBA" id="ARBA00022801"/>
    </source>
</evidence>
<evidence type="ECO:0000256" key="4">
    <source>
        <dbReference type="ARBA" id="ARBA00022571"/>
    </source>
</evidence>
<dbReference type="AlphaFoldDB" id="A0A1G9ELB6"/>
<keyword evidence="6" id="KW-0479">Metal-binding</keyword>
<proteinExistence type="inferred from homology"/>
<dbReference type="OrthoDB" id="9809784at2"/>
<evidence type="ECO:0000256" key="3">
    <source>
        <dbReference type="ARBA" id="ARBA00022490"/>
    </source>
</evidence>
<feature type="domain" description="Peptidase M20 dimerisation" evidence="10">
    <location>
        <begin position="174"/>
        <end position="283"/>
    </location>
</feature>
<dbReference type="InterPro" id="IPR010169">
    <property type="entry name" value="AcOrn-deacetyl"/>
</dbReference>
<reference evidence="11 12" key="1">
    <citation type="submission" date="2016-10" db="EMBL/GenBank/DDBJ databases">
        <authorList>
            <person name="de Groot N.N."/>
        </authorList>
    </citation>
    <scope>NUCLEOTIDE SEQUENCE [LARGE SCALE GENOMIC DNA]</scope>
    <source>
        <strain evidence="11 12">DSM 25294</strain>
    </source>
</reference>
<keyword evidence="12" id="KW-1185">Reference proteome</keyword>
<evidence type="ECO:0000313" key="11">
    <source>
        <dbReference type="EMBL" id="SDK76987.1"/>
    </source>
</evidence>
<dbReference type="PANTHER" id="PTHR43808:SF31">
    <property type="entry name" value="N-ACETYL-L-CITRULLINE DEACETYLASE"/>
    <property type="match status" value="1"/>
</dbReference>
<dbReference type="EMBL" id="FNEK01000053">
    <property type="protein sequence ID" value="SDK76987.1"/>
    <property type="molecule type" value="Genomic_DNA"/>
</dbReference>
<evidence type="ECO:0000256" key="9">
    <source>
        <dbReference type="ARBA" id="ARBA00023285"/>
    </source>
</evidence>
<evidence type="ECO:0000313" key="12">
    <source>
        <dbReference type="Proteomes" id="UP000199382"/>
    </source>
</evidence>
<dbReference type="NCBIfam" id="TIGR01892">
    <property type="entry name" value="AcOrn-deacetyl"/>
    <property type="match status" value="1"/>
</dbReference>
<keyword evidence="7" id="KW-0378">Hydrolase</keyword>
<dbReference type="GO" id="GO:0046872">
    <property type="term" value="F:metal ion binding"/>
    <property type="evidence" value="ECO:0007669"/>
    <property type="project" value="UniProtKB-KW"/>
</dbReference>
<keyword evidence="9" id="KW-0170">Cobalt</keyword>
<dbReference type="Pfam" id="PF01546">
    <property type="entry name" value="Peptidase_M20"/>
    <property type="match status" value="1"/>
</dbReference>
<name>A0A1G9ELB6_9RHOB</name>
<dbReference type="InterPro" id="IPR011650">
    <property type="entry name" value="Peptidase_M20_dimer"/>
</dbReference>
<evidence type="ECO:0000256" key="2">
    <source>
        <dbReference type="ARBA" id="ARBA00005691"/>
    </source>
</evidence>
<dbReference type="SUPFAM" id="SSF53187">
    <property type="entry name" value="Zn-dependent exopeptidases"/>
    <property type="match status" value="1"/>
</dbReference>
<sequence length="384" mass="41219">MDRLARAIEILDELIAFPTVSSESNLEMIVHLVSLLSEVGAQIELFHDSTGRKANLFATLGPDAPGGIVLSGHTDVVPVEGPGWSGDPFRMRQANGRLYGRGTCDMKGFIAATLACLPDFAVADLRRPLHFAFTYDEEVGCLGAQQLVEELRARDIAPSMTIIGEPTEMRIIDGHKGCNEYTTRFTGTQGHGSAPEKGVNAAEYAARFVSRLLALREELLERVPDGSKFAPPWSTLNVGQIHGGTARNVLAGAAEVEWETRPVVAADAEHVRAAVRTFCDDILLPEMRMIAPDAAIETEIIGEIAGLIPMEENAARDLVARLTGEDAADLVAFGTEAGLFQSLGMSVVICGPGSIAQAHQPDEFLEIAQLERCLDMLAGLANMS</sequence>
<dbReference type="GO" id="GO:0006526">
    <property type="term" value="P:L-arginine biosynthetic process"/>
    <property type="evidence" value="ECO:0007669"/>
    <property type="project" value="UniProtKB-KW"/>
</dbReference>
<evidence type="ECO:0000256" key="6">
    <source>
        <dbReference type="ARBA" id="ARBA00022723"/>
    </source>
</evidence>
<accession>A0A1G9ELB6</accession>
<dbReference type="InterPro" id="IPR001261">
    <property type="entry name" value="ArgE/DapE_CS"/>
</dbReference>
<dbReference type="Pfam" id="PF07687">
    <property type="entry name" value="M20_dimer"/>
    <property type="match status" value="1"/>
</dbReference>
<dbReference type="PANTHER" id="PTHR43808">
    <property type="entry name" value="ACETYLORNITHINE DEACETYLASE"/>
    <property type="match status" value="1"/>
</dbReference>
<evidence type="ECO:0000256" key="8">
    <source>
        <dbReference type="ARBA" id="ARBA00022833"/>
    </source>
</evidence>
<dbReference type="Proteomes" id="UP000199382">
    <property type="component" value="Unassembled WGS sequence"/>
</dbReference>
<dbReference type="InterPro" id="IPR050072">
    <property type="entry name" value="Peptidase_M20A"/>
</dbReference>
<dbReference type="InterPro" id="IPR036264">
    <property type="entry name" value="Bact_exopeptidase_dim_dom"/>
</dbReference>
<dbReference type="Gene3D" id="3.30.70.360">
    <property type="match status" value="1"/>
</dbReference>
<dbReference type="Gene3D" id="3.40.630.10">
    <property type="entry name" value="Zn peptidases"/>
    <property type="match status" value="1"/>
</dbReference>
<keyword evidence="5" id="KW-0028">Amino-acid biosynthesis</keyword>
<evidence type="ECO:0000256" key="5">
    <source>
        <dbReference type="ARBA" id="ARBA00022605"/>
    </source>
</evidence>
<dbReference type="RefSeq" id="WP_093161293.1">
    <property type="nucleotide sequence ID" value="NZ_FNEK01000053.1"/>
</dbReference>
<dbReference type="InterPro" id="IPR002933">
    <property type="entry name" value="Peptidase_M20"/>
</dbReference>
<dbReference type="PROSITE" id="PS00759">
    <property type="entry name" value="ARGE_DAPE_CPG2_2"/>
    <property type="match status" value="1"/>
</dbReference>
<organism evidence="11 12">
    <name type="scientific">Aliiruegeria lutimaris</name>
    <dbReference type="NCBI Taxonomy" id="571298"/>
    <lineage>
        <taxon>Bacteria</taxon>
        <taxon>Pseudomonadati</taxon>
        <taxon>Pseudomonadota</taxon>
        <taxon>Alphaproteobacteria</taxon>
        <taxon>Rhodobacterales</taxon>
        <taxon>Roseobacteraceae</taxon>
        <taxon>Aliiruegeria</taxon>
    </lineage>
</organism>
<protein>
    <submittedName>
        <fullName evidence="11">Acetylornithine deacetylase</fullName>
    </submittedName>
</protein>
<comment type="cofactor">
    <cofactor evidence="1">
        <name>Zn(2+)</name>
        <dbReference type="ChEBI" id="CHEBI:29105"/>
    </cofactor>
</comment>
<dbReference type="NCBIfam" id="NF005710">
    <property type="entry name" value="PRK07522.1"/>
    <property type="match status" value="1"/>
</dbReference>
<evidence type="ECO:0000259" key="10">
    <source>
        <dbReference type="Pfam" id="PF07687"/>
    </source>
</evidence>
<keyword evidence="4" id="KW-0055">Arginine biosynthesis</keyword>
<dbReference type="STRING" id="571298.SAMN04488026_105320"/>
<gene>
    <name evidence="11" type="ORF">SAMN04488026_105320</name>
</gene>
<dbReference type="GO" id="GO:0008777">
    <property type="term" value="F:acetylornithine deacetylase activity"/>
    <property type="evidence" value="ECO:0007669"/>
    <property type="project" value="TreeGrafter"/>
</dbReference>
<dbReference type="CDD" id="cd03894">
    <property type="entry name" value="M20_ArgE"/>
    <property type="match status" value="1"/>
</dbReference>
<dbReference type="SUPFAM" id="SSF55031">
    <property type="entry name" value="Bacterial exopeptidase dimerisation domain"/>
    <property type="match status" value="1"/>
</dbReference>
<keyword evidence="8" id="KW-0862">Zinc</keyword>
<comment type="similarity">
    <text evidence="2">Belongs to the peptidase M20A family. ArgE subfamily.</text>
</comment>
<evidence type="ECO:0000256" key="1">
    <source>
        <dbReference type="ARBA" id="ARBA00001947"/>
    </source>
</evidence>